<gene>
    <name evidence="2" type="ORF">RISK_000677</name>
</gene>
<dbReference type="Pfam" id="PF11376">
    <property type="entry name" value="DUF3179"/>
    <property type="match status" value="1"/>
</dbReference>
<reference evidence="2" key="1">
    <citation type="submission" date="2015-05" db="EMBL/GenBank/DDBJ databases">
        <title>Permanent draft genome of Rhodopirellula islandicus K833.</title>
        <authorList>
            <person name="Kizina J."/>
            <person name="Richter M."/>
            <person name="Glockner F.O."/>
            <person name="Harder J."/>
        </authorList>
    </citation>
    <scope>NUCLEOTIDE SEQUENCE [LARGE SCALE GENOMIC DNA]</scope>
    <source>
        <strain evidence="2">K833</strain>
    </source>
</reference>
<dbReference type="InterPro" id="IPR021516">
    <property type="entry name" value="DUF3179"/>
</dbReference>
<evidence type="ECO:0000256" key="1">
    <source>
        <dbReference type="SAM" id="SignalP"/>
    </source>
</evidence>
<feature type="chain" id="PRO_5005250344" description="DUF3179 domain-containing protein" evidence="1">
    <location>
        <begin position="21"/>
        <end position="333"/>
    </location>
</feature>
<accession>A0A0J1EQ31</accession>
<dbReference type="RefSeq" id="WP_053061039.1">
    <property type="nucleotide sequence ID" value="NZ_LECT01000006.1"/>
</dbReference>
<name>A0A0J1EQ31_RHOIS</name>
<organism evidence="2 3">
    <name type="scientific">Rhodopirellula islandica</name>
    <dbReference type="NCBI Taxonomy" id="595434"/>
    <lineage>
        <taxon>Bacteria</taxon>
        <taxon>Pseudomonadati</taxon>
        <taxon>Planctomycetota</taxon>
        <taxon>Planctomycetia</taxon>
        <taxon>Pirellulales</taxon>
        <taxon>Pirellulaceae</taxon>
        <taxon>Rhodopirellula</taxon>
    </lineage>
</organism>
<dbReference type="Proteomes" id="UP000036367">
    <property type="component" value="Unassembled WGS sequence"/>
</dbReference>
<evidence type="ECO:0008006" key="4">
    <source>
        <dbReference type="Google" id="ProtNLM"/>
    </source>
</evidence>
<dbReference type="PATRIC" id="fig|595434.4.peg.656"/>
<dbReference type="OrthoDB" id="9806357at2"/>
<sequence length="333" mass="36481">MGIQSGLIRRCLLFTSFAMAVSWSLQRHADHFPSNPPIAQPVQLPGQGGVGFDLRHATIPAQEIRSGGPPKDGIPSLSNPKMVSAAEATYLRASDRVIGVASGGESRAYPLAILNYHEIINDRIGERPIAVTYCPLCDSAVVFDRQTPLGELAFGVSGLLYNSNLLMYDRSNTESLWSQVKGEGVSGPGAGMKLGVLPMELTTWAAWQARNPNTTVLSSETGHRRNYQGSPYARYFKQPQLMFPAKPISNALPLKESVLGVWDDANSMAIPISALGGKSKQIEMSLGNRKFTVAFDADDQTIRVIKAEAELQWMNTFWFAWHAFRPETEIASR</sequence>
<evidence type="ECO:0000313" key="2">
    <source>
        <dbReference type="EMBL" id="KLU07599.1"/>
    </source>
</evidence>
<evidence type="ECO:0000313" key="3">
    <source>
        <dbReference type="Proteomes" id="UP000036367"/>
    </source>
</evidence>
<keyword evidence="1" id="KW-0732">Signal</keyword>
<keyword evidence="3" id="KW-1185">Reference proteome</keyword>
<dbReference type="STRING" id="595434.RISK_000677"/>
<proteinExistence type="predicted"/>
<dbReference type="EMBL" id="LECT01000006">
    <property type="protein sequence ID" value="KLU07599.1"/>
    <property type="molecule type" value="Genomic_DNA"/>
</dbReference>
<protein>
    <recommendedName>
        <fullName evidence="4">DUF3179 domain-containing protein</fullName>
    </recommendedName>
</protein>
<dbReference type="AlphaFoldDB" id="A0A0J1EQ31"/>
<feature type="signal peptide" evidence="1">
    <location>
        <begin position="1"/>
        <end position="20"/>
    </location>
</feature>
<comment type="caution">
    <text evidence="2">The sequence shown here is derived from an EMBL/GenBank/DDBJ whole genome shotgun (WGS) entry which is preliminary data.</text>
</comment>